<sequence length="278" mass="32995">MPQHSKQDLLSIKEWMSKEPYLPQDLDDKMLIWFLHSCYFSLEATKRCINRFCITRAQMPEVYISRDPLSDNIRNMLDHIVLGIYEFDGKDVVIHKLDDPTLDNFNFYDYLKTLTIQGDTWIKYHPNLPDGHYIVIDMSCFSFKLVSKINIMYLRDFILYLLEGMPVRVKKVIGINAPSYYEKLYALVKPVLPAEIIDVIHFFTDYESLHQFVDKKYLPVEYGGEAQSMYEQNQEWRKKFDRERKFFLDDNVWKADTKKISKIANNTMSGSFRTLSID</sequence>
<evidence type="ECO:0000259" key="1">
    <source>
        <dbReference type="PROSITE" id="PS50191"/>
    </source>
</evidence>
<feature type="domain" description="CRAL-TRIO" evidence="1">
    <location>
        <begin position="69"/>
        <end position="230"/>
    </location>
</feature>
<keyword evidence="3" id="KW-1185">Reference proteome</keyword>
<proteinExistence type="predicted"/>
<dbReference type="InterPro" id="IPR036273">
    <property type="entry name" value="CRAL/TRIO_N_dom_sf"/>
</dbReference>
<protein>
    <recommendedName>
        <fullName evidence="1">CRAL-TRIO domain-containing protein</fullName>
    </recommendedName>
</protein>
<organism evidence="2 3">
    <name type="scientific">Brenthis ino</name>
    <name type="common">lesser marbled fritillary</name>
    <dbReference type="NCBI Taxonomy" id="405034"/>
    <lineage>
        <taxon>Eukaryota</taxon>
        <taxon>Metazoa</taxon>
        <taxon>Ecdysozoa</taxon>
        <taxon>Arthropoda</taxon>
        <taxon>Hexapoda</taxon>
        <taxon>Insecta</taxon>
        <taxon>Pterygota</taxon>
        <taxon>Neoptera</taxon>
        <taxon>Endopterygota</taxon>
        <taxon>Lepidoptera</taxon>
        <taxon>Glossata</taxon>
        <taxon>Ditrysia</taxon>
        <taxon>Papilionoidea</taxon>
        <taxon>Nymphalidae</taxon>
        <taxon>Heliconiinae</taxon>
        <taxon>Argynnini</taxon>
        <taxon>Brenthis</taxon>
    </lineage>
</organism>
<evidence type="ECO:0000313" key="2">
    <source>
        <dbReference type="EMBL" id="CAH0718272.1"/>
    </source>
</evidence>
<feature type="non-terminal residue" evidence="2">
    <location>
        <position position="278"/>
    </location>
</feature>
<dbReference type="CDD" id="cd00170">
    <property type="entry name" value="SEC14"/>
    <property type="match status" value="1"/>
</dbReference>
<dbReference type="InterPro" id="IPR001251">
    <property type="entry name" value="CRAL-TRIO_dom"/>
</dbReference>
<dbReference type="SUPFAM" id="SSF46938">
    <property type="entry name" value="CRAL/TRIO N-terminal domain"/>
    <property type="match status" value="1"/>
</dbReference>
<dbReference type="GO" id="GO:0016020">
    <property type="term" value="C:membrane"/>
    <property type="evidence" value="ECO:0007669"/>
    <property type="project" value="TreeGrafter"/>
</dbReference>
<dbReference type="PANTHER" id="PTHR10174:SF222">
    <property type="entry name" value="GH10083P-RELATED"/>
    <property type="match status" value="1"/>
</dbReference>
<dbReference type="Pfam" id="PF00650">
    <property type="entry name" value="CRAL_TRIO"/>
    <property type="match status" value="1"/>
</dbReference>
<dbReference type="PANTHER" id="PTHR10174">
    <property type="entry name" value="ALPHA-TOCOPHEROL TRANSFER PROTEIN-RELATED"/>
    <property type="match status" value="1"/>
</dbReference>
<name>A0A8J9VTN7_9NEOP</name>
<dbReference type="GO" id="GO:1902936">
    <property type="term" value="F:phosphatidylinositol bisphosphate binding"/>
    <property type="evidence" value="ECO:0007669"/>
    <property type="project" value="TreeGrafter"/>
</dbReference>
<dbReference type="AlphaFoldDB" id="A0A8J9VTN7"/>
<dbReference type="OrthoDB" id="1434354at2759"/>
<evidence type="ECO:0000313" key="3">
    <source>
        <dbReference type="Proteomes" id="UP000838878"/>
    </source>
</evidence>
<reference evidence="2" key="1">
    <citation type="submission" date="2021-12" db="EMBL/GenBank/DDBJ databases">
        <authorList>
            <person name="Martin H S."/>
        </authorList>
    </citation>
    <scope>NUCLEOTIDE SEQUENCE</scope>
</reference>
<accession>A0A8J9VTN7</accession>
<gene>
    <name evidence="2" type="ORF">BINO364_LOCUS4785</name>
</gene>
<dbReference type="EMBL" id="OV170232">
    <property type="protein sequence ID" value="CAH0718272.1"/>
    <property type="molecule type" value="Genomic_DNA"/>
</dbReference>
<dbReference type="PROSITE" id="PS50191">
    <property type="entry name" value="CRAL_TRIO"/>
    <property type="match status" value="1"/>
</dbReference>
<dbReference type="Gene3D" id="3.40.525.10">
    <property type="entry name" value="CRAL-TRIO lipid binding domain"/>
    <property type="match status" value="1"/>
</dbReference>
<dbReference type="SUPFAM" id="SSF52087">
    <property type="entry name" value="CRAL/TRIO domain"/>
    <property type="match status" value="1"/>
</dbReference>
<dbReference type="Proteomes" id="UP000838878">
    <property type="component" value="Chromosome 12"/>
</dbReference>
<dbReference type="InterPro" id="IPR036865">
    <property type="entry name" value="CRAL-TRIO_dom_sf"/>
</dbReference>